<dbReference type="GO" id="GO:0004519">
    <property type="term" value="F:endonuclease activity"/>
    <property type="evidence" value="ECO:0007669"/>
    <property type="project" value="UniProtKB-KW"/>
</dbReference>
<dbReference type="RefSeq" id="WP_340368131.1">
    <property type="nucleotide sequence ID" value="NZ_JBBKZV010000051.1"/>
</dbReference>
<gene>
    <name evidence="2" type="ORF">WKW80_34795</name>
</gene>
<dbReference type="Proteomes" id="UP001363010">
    <property type="component" value="Unassembled WGS sequence"/>
</dbReference>
<sequence>MQKEFRRICVYCRAVDCVSPGVVFGVDHYKPKSKFPHETTNYKNLYYCCSACNSRKGNHWPMPEFLDTQTIPNPCDHQMFKHLRFRQAKVEDRSECGRFTKILLDLNDPKAVAFREHVIHMVDILNKQHDELCSLLNQVEEQEKKEQLSASAASKERHALNADLDKVDNALAMYYGTTPIP</sequence>
<evidence type="ECO:0000259" key="1">
    <source>
        <dbReference type="Pfam" id="PF01844"/>
    </source>
</evidence>
<evidence type="ECO:0000313" key="3">
    <source>
        <dbReference type="Proteomes" id="UP001363010"/>
    </source>
</evidence>
<feature type="domain" description="HNH" evidence="1">
    <location>
        <begin position="9"/>
        <end position="58"/>
    </location>
</feature>
<proteinExistence type="predicted"/>
<protein>
    <submittedName>
        <fullName evidence="2">HNH endonuclease</fullName>
    </submittedName>
</protein>
<name>A0ABU8WAN0_9BURK</name>
<reference evidence="2 3" key="1">
    <citation type="submission" date="2024-03" db="EMBL/GenBank/DDBJ databases">
        <title>Novel species of the genus Variovorax.</title>
        <authorList>
            <person name="Liu Q."/>
            <person name="Xin Y.-H."/>
        </authorList>
    </citation>
    <scope>NUCLEOTIDE SEQUENCE [LARGE SCALE GENOMIC DNA]</scope>
    <source>
        <strain evidence="2 3">KACC 18501</strain>
    </source>
</reference>
<dbReference type="InterPro" id="IPR002711">
    <property type="entry name" value="HNH"/>
</dbReference>
<evidence type="ECO:0000313" key="2">
    <source>
        <dbReference type="EMBL" id="MEJ8827101.1"/>
    </source>
</evidence>
<keyword evidence="3" id="KW-1185">Reference proteome</keyword>
<dbReference type="Gene3D" id="1.10.30.50">
    <property type="match status" value="1"/>
</dbReference>
<keyword evidence="2" id="KW-0378">Hydrolase</keyword>
<keyword evidence="2" id="KW-0540">Nuclease</keyword>
<organism evidence="2 3">
    <name type="scientific">Variovorax humicola</name>
    <dbReference type="NCBI Taxonomy" id="1769758"/>
    <lineage>
        <taxon>Bacteria</taxon>
        <taxon>Pseudomonadati</taxon>
        <taxon>Pseudomonadota</taxon>
        <taxon>Betaproteobacteria</taxon>
        <taxon>Burkholderiales</taxon>
        <taxon>Comamonadaceae</taxon>
        <taxon>Variovorax</taxon>
    </lineage>
</organism>
<keyword evidence="2" id="KW-0255">Endonuclease</keyword>
<comment type="caution">
    <text evidence="2">The sequence shown here is derived from an EMBL/GenBank/DDBJ whole genome shotgun (WGS) entry which is preliminary data.</text>
</comment>
<dbReference type="Pfam" id="PF01844">
    <property type="entry name" value="HNH"/>
    <property type="match status" value="1"/>
</dbReference>
<accession>A0ABU8WAN0</accession>
<dbReference type="EMBL" id="JBBKZV010000051">
    <property type="protein sequence ID" value="MEJ8827101.1"/>
    <property type="molecule type" value="Genomic_DNA"/>
</dbReference>